<feature type="compositionally biased region" description="Polar residues" evidence="1">
    <location>
        <begin position="635"/>
        <end position="648"/>
    </location>
</feature>
<feature type="region of interest" description="Disordered" evidence="1">
    <location>
        <begin position="529"/>
        <end position="566"/>
    </location>
</feature>
<reference evidence="2" key="1">
    <citation type="submission" date="2021-02" db="EMBL/GenBank/DDBJ databases">
        <authorList>
            <person name="Nowell W R."/>
        </authorList>
    </citation>
    <scope>NUCLEOTIDE SEQUENCE</scope>
</reference>
<dbReference type="AlphaFoldDB" id="A0A815JX77"/>
<sequence length="656" mass="75790">LNEPESNQNIRLYHGTDVESIKKICQYGINLYASHRLGSDFGPVELLCFLDALYVANKKGLRNQTLGGVICFQLGESELSQFKIQELTEKLEQCNDPLEWSNFVKLCRRRFHEYPHMLRRDAFRGAICNNAERVRLFENERPVPRVIDYRKPIQIRIKSTNMACKLEDAIMGIHLSNGQLDNLSYDRRERVYSDSSTDNINFNRTNPLYLSRYRNSCWFRCRTSSSSSNEYNSSNLNDKISSLNSITLYARLKRFTERLLELERKVHQTVFENKCDQNISSKTDNSIEKNRSIVEKKRRSIIFKFKVRRIQSYPQLRKKPLNHIPLRKIKTLSAIKFLTMESQSHSSSHLPFPITNKNILQERSTPVVKEKQISFEVNTNSYNRKVQVKTKQEETKCTTKKLTSPISPPIVTRIIKTETLISLSCVSVNQRRRSSISNSSIQSVRVSVSSLPHRKELEMSIKTKFSFPSSSKITSNEGTSLKDDSYSSTISNFVSENLVEPSILDDEETFDRRSLLDFISELNRRHALNQSSTIPSPPPPFNNNDQSIKTRTLSPSPTDIRLPKPLSPFRPVILHRKYQEQIGRFEFVDGNEDSISSFSRRNSRVSVIRSHTFNNPNNANSNLMKISSDEIKSNENVTCQSTPELSCSNERERERN</sequence>
<evidence type="ECO:0000313" key="3">
    <source>
        <dbReference type="EMBL" id="CAF1618174.1"/>
    </source>
</evidence>
<proteinExistence type="predicted"/>
<evidence type="ECO:0000313" key="4">
    <source>
        <dbReference type="Proteomes" id="UP000663854"/>
    </source>
</evidence>
<accession>A0A815JX77</accession>
<name>A0A815JX77_9BILA</name>
<feature type="non-terminal residue" evidence="2">
    <location>
        <position position="1"/>
    </location>
</feature>
<evidence type="ECO:0000313" key="5">
    <source>
        <dbReference type="Proteomes" id="UP000663870"/>
    </source>
</evidence>
<protein>
    <submittedName>
        <fullName evidence="2">Uncharacterized protein</fullName>
    </submittedName>
</protein>
<evidence type="ECO:0000313" key="2">
    <source>
        <dbReference type="EMBL" id="CAF1385702.1"/>
    </source>
</evidence>
<organism evidence="2 4">
    <name type="scientific">Rotaria sordida</name>
    <dbReference type="NCBI Taxonomy" id="392033"/>
    <lineage>
        <taxon>Eukaryota</taxon>
        <taxon>Metazoa</taxon>
        <taxon>Spiralia</taxon>
        <taxon>Gnathifera</taxon>
        <taxon>Rotifera</taxon>
        <taxon>Eurotatoria</taxon>
        <taxon>Bdelloidea</taxon>
        <taxon>Philodinida</taxon>
        <taxon>Philodinidae</taxon>
        <taxon>Rotaria</taxon>
    </lineage>
</organism>
<evidence type="ECO:0000256" key="1">
    <source>
        <dbReference type="SAM" id="MobiDB-lite"/>
    </source>
</evidence>
<gene>
    <name evidence="3" type="ORF">JXQ802_LOCUS50248</name>
    <name evidence="2" type="ORF">PYM288_LOCUS34083</name>
</gene>
<dbReference type="Proteomes" id="UP000663854">
    <property type="component" value="Unassembled WGS sequence"/>
</dbReference>
<comment type="caution">
    <text evidence="2">The sequence shown here is derived from an EMBL/GenBank/DDBJ whole genome shotgun (WGS) entry which is preliminary data.</text>
</comment>
<feature type="region of interest" description="Disordered" evidence="1">
    <location>
        <begin position="635"/>
        <end position="656"/>
    </location>
</feature>
<dbReference type="EMBL" id="CAJNOL010006458">
    <property type="protein sequence ID" value="CAF1618174.1"/>
    <property type="molecule type" value="Genomic_DNA"/>
</dbReference>
<feature type="compositionally biased region" description="Polar residues" evidence="1">
    <location>
        <begin position="542"/>
        <end position="557"/>
    </location>
</feature>
<keyword evidence="5" id="KW-1185">Reference proteome</keyword>
<dbReference type="EMBL" id="CAJNOH010004980">
    <property type="protein sequence ID" value="CAF1385702.1"/>
    <property type="molecule type" value="Genomic_DNA"/>
</dbReference>
<dbReference type="Proteomes" id="UP000663870">
    <property type="component" value="Unassembled WGS sequence"/>
</dbReference>